<dbReference type="Proteomes" id="UP000232003">
    <property type="component" value="Chromosome"/>
</dbReference>
<name>A0A2K8STS7_9NOSO</name>
<reference evidence="1 2" key="1">
    <citation type="submission" date="2017-11" db="EMBL/GenBank/DDBJ databases">
        <title>Complete genome of a free-living desiccation-tolerant cyanobacterium and its photosynthetic adaptation to extreme terrestrial habitat.</title>
        <authorList>
            <person name="Shang J."/>
        </authorList>
    </citation>
    <scope>NUCLEOTIDE SEQUENCE [LARGE SCALE GENOMIC DNA]</scope>
    <source>
        <strain evidence="1 2">CCNUN1</strain>
    </source>
</reference>
<protein>
    <submittedName>
        <fullName evidence="1">Uncharacterized protein</fullName>
    </submittedName>
</protein>
<accession>A0A2K8STS7</accession>
<evidence type="ECO:0000313" key="2">
    <source>
        <dbReference type="Proteomes" id="UP000232003"/>
    </source>
</evidence>
<evidence type="ECO:0000313" key="1">
    <source>
        <dbReference type="EMBL" id="AUB38872.1"/>
    </source>
</evidence>
<dbReference type="EMBL" id="CP024785">
    <property type="protein sequence ID" value="AUB38872.1"/>
    <property type="molecule type" value="Genomic_DNA"/>
</dbReference>
<dbReference type="AlphaFoldDB" id="A0A2K8STS7"/>
<gene>
    <name evidence="1" type="ORF">COO91_04849</name>
</gene>
<organism evidence="1 2">
    <name type="scientific">Nostoc flagelliforme CCNUN1</name>
    <dbReference type="NCBI Taxonomy" id="2038116"/>
    <lineage>
        <taxon>Bacteria</taxon>
        <taxon>Bacillati</taxon>
        <taxon>Cyanobacteriota</taxon>
        <taxon>Cyanophyceae</taxon>
        <taxon>Nostocales</taxon>
        <taxon>Nostocaceae</taxon>
        <taxon>Nostoc</taxon>
    </lineage>
</organism>
<dbReference type="KEGG" id="nfl:COO91_04849"/>
<keyword evidence="2" id="KW-1185">Reference proteome</keyword>
<proteinExistence type="predicted"/>
<sequence>MQCPRCALTHIGKNGKKFLNSDRTPLDYYKQLFYLSIIKKIAPPY</sequence>